<organism evidence="1">
    <name type="scientific">Pithovirus LCPAC101</name>
    <dbReference type="NCBI Taxonomy" id="2506586"/>
    <lineage>
        <taxon>Viruses</taxon>
        <taxon>Pithoviruses</taxon>
    </lineage>
</organism>
<sequence>MSKYTEPKWWYSFKPKDKMCELLAQEGLTNYSSNQRALIEDHDLERLRNKLIICSSLPNLSYKNKNKNKEVKKFTFFDSYVSFVKYQAYINSSRRCCFECIIGNSPQKPHFDVDISLEENPDFDANDFEDLKDELIYSIDQTMVEYGIELNIYRDVCIYTSHGSKKYSCHLIIDNYYHSDNKEARSFYDLVVGNMSEYYAQFIDGAVYSSFQQFRIIGNLKYGSDRRKVFHPTWTLKGDVIEYQYPDMDSLYQDDEDKFDTKTFSMVRSSLISWVENCKPLPKFEFKKDNPVNEKFLKCVNYRLFSTLPKIKRQYGNSNGSSDEYADENKLTKNEIMSAIKLTRVFYKQHSHIFPFRFRDIKYSEKGILITFSRQNKIRSYCPICKSIHESDNPFLSINPYNKNIYYMCQRDCNKSIDKTKMFVGVIDEDVEVIATPKNKDGTSKTKKSNKSGEKVDVSFTSICNFGDEPPKPKPKTINNTSYKYKHSTHKVNIPEKVSGKEKGYKGRVQTKRKKISRSLDRIERMSGKSNNMTDLHSMSLNSF</sequence>
<gene>
    <name evidence="1" type="ORF">LCPAC101_01560</name>
</gene>
<protein>
    <submittedName>
        <fullName evidence="1">DNA primase</fullName>
    </submittedName>
</protein>
<proteinExistence type="predicted"/>
<evidence type="ECO:0000313" key="1">
    <source>
        <dbReference type="EMBL" id="QBK89873.1"/>
    </source>
</evidence>
<name>A0A481Z2G1_9VIRU</name>
<dbReference type="EMBL" id="MK500444">
    <property type="protein sequence ID" value="QBK89873.1"/>
    <property type="molecule type" value="Genomic_DNA"/>
</dbReference>
<accession>A0A481Z2G1</accession>
<reference evidence="1" key="1">
    <citation type="journal article" date="2019" name="MBio">
        <title>Virus Genomes from Deep Sea Sediments Expand the Ocean Megavirome and Support Independent Origins of Viral Gigantism.</title>
        <authorList>
            <person name="Backstrom D."/>
            <person name="Yutin N."/>
            <person name="Jorgensen S.L."/>
            <person name="Dharamshi J."/>
            <person name="Homa F."/>
            <person name="Zaremba-Niedwiedzka K."/>
            <person name="Spang A."/>
            <person name="Wolf Y.I."/>
            <person name="Koonin E.V."/>
            <person name="Ettema T.J."/>
        </authorList>
    </citation>
    <scope>NUCLEOTIDE SEQUENCE</scope>
</reference>